<evidence type="ECO:0008006" key="6">
    <source>
        <dbReference type="Google" id="ProtNLM"/>
    </source>
</evidence>
<dbReference type="EMBL" id="BIFT01000001">
    <property type="protein sequence ID" value="GCE25691.1"/>
    <property type="molecule type" value="Genomic_DNA"/>
</dbReference>
<feature type="domain" description="Transposase IS66 central" evidence="2">
    <location>
        <begin position="162"/>
        <end position="336"/>
    </location>
</feature>
<evidence type="ECO:0000256" key="1">
    <source>
        <dbReference type="SAM" id="MobiDB-lite"/>
    </source>
</evidence>
<gene>
    <name evidence="4" type="ORF">KDA_11750</name>
</gene>
<dbReference type="InterPro" id="IPR004291">
    <property type="entry name" value="Transposase_IS66_central"/>
</dbReference>
<dbReference type="NCBIfam" id="NF033517">
    <property type="entry name" value="transpos_IS66"/>
    <property type="match status" value="1"/>
</dbReference>
<reference evidence="5" key="1">
    <citation type="submission" date="2018-12" db="EMBL/GenBank/DDBJ databases">
        <title>Tengunoibacter tsumagoiensis gen. nov., sp. nov., Dictyobacter kobayashii sp. nov., D. alpinus sp. nov., and D. joshuensis sp. nov. and description of Dictyobacteraceae fam. nov. within the order Ktedonobacterales isolated from Tengu-no-mugimeshi.</title>
        <authorList>
            <person name="Wang C.M."/>
            <person name="Zheng Y."/>
            <person name="Sakai Y."/>
            <person name="Toyoda A."/>
            <person name="Minakuchi Y."/>
            <person name="Abe K."/>
            <person name="Yokota A."/>
            <person name="Yabe S."/>
        </authorList>
    </citation>
    <scope>NUCLEOTIDE SEQUENCE [LARGE SCALE GENOMIC DNA]</scope>
    <source>
        <strain evidence="5">Uno16</strain>
    </source>
</reference>
<accession>A0A402B2W4</accession>
<sequence length="381" mass="42792">MKSEEELEHLRAENAVLRQQVSALEDLVSILQEQVQQLRDQLAKDSHNSGLPPSSNRFQRQPPKSLRQKSGKKPGGQPGHQGRHLQMVAEPDEILVHEVTRCEWCGNDLEGMNASLGERRQVVELPRKRLHIREHRVQEKTCPSCWCVTRACFPELVRGPVSYGSSIGALAVYLVQYQLLPLARASELLEDLLGVSLSEATIQSLIQRTAAPLELVEEHLKTALVQQPVIHQDETSLYVGGKPHWVHVCSTATLTHYGAHRKRGQEAMDAIGIAPQFTGTSVHDGLLSYQKYGFTHAACNAHYLRELTFIEEQYQHPWARKMKDLLLAGKRLVQHAREVGQTSLDVSLLARLRFQYDMLVTDGLLLVPASPHRPPRTGVQS</sequence>
<feature type="compositionally biased region" description="Polar residues" evidence="1">
    <location>
        <begin position="48"/>
        <end position="59"/>
    </location>
</feature>
<dbReference type="PANTHER" id="PTHR33678">
    <property type="entry name" value="BLL1576 PROTEIN"/>
    <property type="match status" value="1"/>
</dbReference>
<protein>
    <recommendedName>
        <fullName evidence="6">Transposase</fullName>
    </recommendedName>
</protein>
<organism evidence="4 5">
    <name type="scientific">Dictyobacter alpinus</name>
    <dbReference type="NCBI Taxonomy" id="2014873"/>
    <lineage>
        <taxon>Bacteria</taxon>
        <taxon>Bacillati</taxon>
        <taxon>Chloroflexota</taxon>
        <taxon>Ktedonobacteria</taxon>
        <taxon>Ktedonobacterales</taxon>
        <taxon>Dictyobacteraceae</taxon>
        <taxon>Dictyobacter</taxon>
    </lineage>
</organism>
<evidence type="ECO:0000259" key="3">
    <source>
        <dbReference type="Pfam" id="PF20042"/>
    </source>
</evidence>
<keyword evidence="5" id="KW-1185">Reference proteome</keyword>
<dbReference type="InterPro" id="IPR052344">
    <property type="entry name" value="Transposase-related"/>
</dbReference>
<dbReference type="OrthoDB" id="151215at2"/>
<dbReference type="Pfam" id="PF03050">
    <property type="entry name" value="DDE_Tnp_IS66"/>
    <property type="match status" value="1"/>
</dbReference>
<feature type="domain" description="DUF6444" evidence="3">
    <location>
        <begin position="8"/>
        <end position="85"/>
    </location>
</feature>
<evidence type="ECO:0000313" key="4">
    <source>
        <dbReference type="EMBL" id="GCE25691.1"/>
    </source>
</evidence>
<comment type="caution">
    <text evidence="4">The sequence shown here is derived from an EMBL/GenBank/DDBJ whole genome shotgun (WGS) entry which is preliminary data.</text>
</comment>
<name>A0A402B2W4_9CHLR</name>
<dbReference type="AlphaFoldDB" id="A0A402B2W4"/>
<dbReference type="PANTHER" id="PTHR33678:SF1">
    <property type="entry name" value="BLL1576 PROTEIN"/>
    <property type="match status" value="1"/>
</dbReference>
<evidence type="ECO:0000259" key="2">
    <source>
        <dbReference type="Pfam" id="PF03050"/>
    </source>
</evidence>
<dbReference type="InterPro" id="IPR045618">
    <property type="entry name" value="DUF6444"/>
</dbReference>
<dbReference type="RefSeq" id="WP_126626243.1">
    <property type="nucleotide sequence ID" value="NZ_BIFT01000001.1"/>
</dbReference>
<evidence type="ECO:0000313" key="5">
    <source>
        <dbReference type="Proteomes" id="UP000287171"/>
    </source>
</evidence>
<feature type="region of interest" description="Disordered" evidence="1">
    <location>
        <begin position="40"/>
        <end position="84"/>
    </location>
</feature>
<proteinExistence type="predicted"/>
<dbReference type="Proteomes" id="UP000287171">
    <property type="component" value="Unassembled WGS sequence"/>
</dbReference>
<dbReference type="Pfam" id="PF20042">
    <property type="entry name" value="DUF6444"/>
    <property type="match status" value="1"/>
</dbReference>